<protein>
    <submittedName>
        <fullName evidence="5">SDR family NAD(P)-dependent oxidoreductase</fullName>
    </submittedName>
</protein>
<evidence type="ECO:0000256" key="1">
    <source>
        <dbReference type="ARBA" id="ARBA00006484"/>
    </source>
</evidence>
<dbReference type="InterPro" id="IPR002347">
    <property type="entry name" value="SDR_fam"/>
</dbReference>
<proteinExistence type="inferred from homology"/>
<evidence type="ECO:0000313" key="6">
    <source>
        <dbReference type="Proteomes" id="UP000320146"/>
    </source>
</evidence>
<evidence type="ECO:0000313" key="5">
    <source>
        <dbReference type="EMBL" id="RZO25017.1"/>
    </source>
</evidence>
<name>A0A520MUX7_9GAMM</name>
<accession>A0A520MUX7</accession>
<dbReference type="InterPro" id="IPR057326">
    <property type="entry name" value="KR_dom"/>
</dbReference>
<feature type="domain" description="Ketoreductase" evidence="4">
    <location>
        <begin position="8"/>
        <end position="191"/>
    </location>
</feature>
<dbReference type="InterPro" id="IPR036291">
    <property type="entry name" value="NAD(P)-bd_dom_sf"/>
</dbReference>
<dbReference type="PRINTS" id="PR00080">
    <property type="entry name" value="SDRFAMILY"/>
</dbReference>
<dbReference type="PANTHER" id="PTHR45024">
    <property type="entry name" value="DEHYDROGENASES, SHORT CHAIN"/>
    <property type="match status" value="1"/>
</dbReference>
<dbReference type="PANTHER" id="PTHR45024:SF2">
    <property type="entry name" value="SCP2 DOMAIN-CONTAINING PROTEIN"/>
    <property type="match status" value="1"/>
</dbReference>
<dbReference type="Proteomes" id="UP000320146">
    <property type="component" value="Unassembled WGS sequence"/>
</dbReference>
<dbReference type="Gene3D" id="3.40.50.720">
    <property type="entry name" value="NAD(P)-binding Rossmann-like Domain"/>
    <property type="match status" value="1"/>
</dbReference>
<dbReference type="AlphaFoldDB" id="A0A520MUX7"/>
<dbReference type="Gene3D" id="1.10.287.4290">
    <property type="match status" value="1"/>
</dbReference>
<evidence type="ECO:0000256" key="2">
    <source>
        <dbReference type="ARBA" id="ARBA00023002"/>
    </source>
</evidence>
<dbReference type="SUPFAM" id="SSF51735">
    <property type="entry name" value="NAD(P)-binding Rossmann-fold domains"/>
    <property type="match status" value="1"/>
</dbReference>
<evidence type="ECO:0000256" key="3">
    <source>
        <dbReference type="RuleBase" id="RU000363"/>
    </source>
</evidence>
<reference evidence="5 6" key="1">
    <citation type="submission" date="2019-02" db="EMBL/GenBank/DDBJ databases">
        <title>Prokaryotic population dynamics and viral predation in marine succession experiment using metagenomics: the confinement effect.</title>
        <authorList>
            <person name="Haro-Moreno J.M."/>
            <person name="Rodriguez-Valera F."/>
            <person name="Lopez-Perez M."/>
        </authorList>
    </citation>
    <scope>NUCLEOTIDE SEQUENCE [LARGE SCALE GENOMIC DNA]</scope>
    <source>
        <strain evidence="5">MED-G166</strain>
    </source>
</reference>
<comment type="caution">
    <text evidence="5">The sequence shown here is derived from an EMBL/GenBank/DDBJ whole genome shotgun (WGS) entry which is preliminary data.</text>
</comment>
<dbReference type="EMBL" id="SHBL01000001">
    <property type="protein sequence ID" value="RZO25017.1"/>
    <property type="molecule type" value="Genomic_DNA"/>
</dbReference>
<dbReference type="GO" id="GO:0016491">
    <property type="term" value="F:oxidoreductase activity"/>
    <property type="evidence" value="ECO:0007669"/>
    <property type="project" value="UniProtKB-KW"/>
</dbReference>
<gene>
    <name evidence="5" type="ORF">EVA99_00230</name>
</gene>
<evidence type="ECO:0000259" key="4">
    <source>
        <dbReference type="SMART" id="SM00822"/>
    </source>
</evidence>
<sequence>MSLDFEGKVAIVTGSGGGIGKGYALELAQRGAKVVVNDLGGAVDGSGGSVSAAEAVVQEIEAAGGEALANGANVCSEEDVKAMVEDVMTKWGRVDILVNNAGILRDKSFAKMEWSDFVTVVNVHLMGSALCAHTVFPIMKDQEYGRIIMTSSSSGLFGNFGQTNYGAAKMGVVGLMNTLKLEGAKYNIHTNSVAPTATTRMTEHLFPAEFAEKLDPRLIIPAVVFLASEKAPNGEILEAGGGVVANTYIMETMGKYFGTDEGFNAEAVADHWSEVADTTDAKRPFQGGDVAIKHLETISKSES</sequence>
<dbReference type="InterPro" id="IPR051687">
    <property type="entry name" value="Peroxisomal_Beta-Oxidation"/>
</dbReference>
<organism evidence="5 6">
    <name type="scientific">SAR86 cluster bacterium</name>
    <dbReference type="NCBI Taxonomy" id="2030880"/>
    <lineage>
        <taxon>Bacteria</taxon>
        <taxon>Pseudomonadati</taxon>
        <taxon>Pseudomonadota</taxon>
        <taxon>Gammaproteobacteria</taxon>
        <taxon>SAR86 cluster</taxon>
    </lineage>
</organism>
<dbReference type="Pfam" id="PF00106">
    <property type="entry name" value="adh_short"/>
    <property type="match status" value="1"/>
</dbReference>
<dbReference type="SMART" id="SM00822">
    <property type="entry name" value="PKS_KR"/>
    <property type="match status" value="1"/>
</dbReference>
<comment type="similarity">
    <text evidence="1 3">Belongs to the short-chain dehydrogenases/reductases (SDR) family.</text>
</comment>
<dbReference type="PRINTS" id="PR00081">
    <property type="entry name" value="GDHRDH"/>
</dbReference>
<keyword evidence="2" id="KW-0560">Oxidoreductase</keyword>